<dbReference type="Gene3D" id="3.30.565.10">
    <property type="entry name" value="Histidine kinase-like ATPase, C-terminal domain"/>
    <property type="match status" value="1"/>
</dbReference>
<keyword evidence="6" id="KW-0902">Two-component regulatory system</keyword>
<reference evidence="9 10" key="1">
    <citation type="submission" date="2020-08" db="EMBL/GenBank/DDBJ databases">
        <title>A Genomic Blueprint of the Chicken Gut Microbiome.</title>
        <authorList>
            <person name="Gilroy R."/>
            <person name="Ravi A."/>
            <person name="Getino M."/>
            <person name="Pursley I."/>
            <person name="Horton D.L."/>
            <person name="Alikhan N.-F."/>
            <person name="Baker D."/>
            <person name="Gharbi K."/>
            <person name="Hall N."/>
            <person name="Watson M."/>
            <person name="Adriaenssens E.M."/>
            <person name="Foster-Nyarko E."/>
            <person name="Jarju S."/>
            <person name="Secka A."/>
            <person name="Antonio M."/>
            <person name="Oren A."/>
            <person name="Chaudhuri R."/>
            <person name="La Ragione R.M."/>
            <person name="Hildebrand F."/>
            <person name="Pallen M.J."/>
        </authorList>
    </citation>
    <scope>NUCLEOTIDE SEQUENCE [LARGE SCALE GENOMIC DNA]</scope>
    <source>
        <strain evidence="9 10">Sa5BUN4</strain>
    </source>
</reference>
<dbReference type="InterPro" id="IPR003661">
    <property type="entry name" value="HisK_dim/P_dom"/>
</dbReference>
<accession>A0A8X8FJ06</accession>
<feature type="compositionally biased region" description="Basic and acidic residues" evidence="7">
    <location>
        <begin position="124"/>
        <end position="139"/>
    </location>
</feature>
<evidence type="ECO:0000256" key="2">
    <source>
        <dbReference type="ARBA" id="ARBA00012438"/>
    </source>
</evidence>
<dbReference type="EC" id="2.7.13.3" evidence="2"/>
<dbReference type="InterPro" id="IPR050736">
    <property type="entry name" value="Sensor_HK_Regulatory"/>
</dbReference>
<dbReference type="SUPFAM" id="SSF55874">
    <property type="entry name" value="ATPase domain of HSP90 chaperone/DNA topoisomerase II/histidine kinase"/>
    <property type="match status" value="1"/>
</dbReference>
<organism evidence="9 10">
    <name type="scientific">Stenotrophomonas lacuserhaii</name>
    <dbReference type="NCBI Taxonomy" id="2760084"/>
    <lineage>
        <taxon>Bacteria</taxon>
        <taxon>Pseudomonadati</taxon>
        <taxon>Pseudomonadota</taxon>
        <taxon>Gammaproteobacteria</taxon>
        <taxon>Lysobacterales</taxon>
        <taxon>Lysobacteraceae</taxon>
        <taxon>Stenotrophomonas</taxon>
    </lineage>
</organism>
<evidence type="ECO:0000256" key="7">
    <source>
        <dbReference type="SAM" id="MobiDB-lite"/>
    </source>
</evidence>
<dbReference type="Pfam" id="PF13185">
    <property type="entry name" value="GAF_2"/>
    <property type="match status" value="1"/>
</dbReference>
<evidence type="ECO:0000259" key="8">
    <source>
        <dbReference type="PROSITE" id="PS50109"/>
    </source>
</evidence>
<protein>
    <recommendedName>
        <fullName evidence="2">histidine kinase</fullName>
        <ecNumber evidence="2">2.7.13.3</ecNumber>
    </recommendedName>
</protein>
<dbReference type="Gene3D" id="3.30.450.40">
    <property type="match status" value="1"/>
</dbReference>
<dbReference type="Pfam" id="PF02518">
    <property type="entry name" value="HATPase_c"/>
    <property type="match status" value="1"/>
</dbReference>
<dbReference type="Pfam" id="PF00512">
    <property type="entry name" value="HisKA"/>
    <property type="match status" value="1"/>
</dbReference>
<dbReference type="RefSeq" id="WP_191768067.1">
    <property type="nucleotide sequence ID" value="NZ_JACSQS010000001.1"/>
</dbReference>
<dbReference type="InterPro" id="IPR005467">
    <property type="entry name" value="His_kinase_dom"/>
</dbReference>
<dbReference type="InterPro" id="IPR036890">
    <property type="entry name" value="HATPase_C_sf"/>
</dbReference>
<dbReference type="InterPro" id="IPR003594">
    <property type="entry name" value="HATPase_dom"/>
</dbReference>
<keyword evidence="10" id="KW-1185">Reference proteome</keyword>
<name>A0A8X8FJ06_9GAMM</name>
<dbReference type="SUPFAM" id="SSF55781">
    <property type="entry name" value="GAF domain-like"/>
    <property type="match status" value="1"/>
</dbReference>
<dbReference type="PRINTS" id="PR00344">
    <property type="entry name" value="BCTRLSENSOR"/>
</dbReference>
<proteinExistence type="predicted"/>
<dbReference type="PANTHER" id="PTHR43711:SF1">
    <property type="entry name" value="HISTIDINE KINASE 1"/>
    <property type="match status" value="1"/>
</dbReference>
<gene>
    <name evidence="9" type="ORF">H9654_00225</name>
</gene>
<dbReference type="CDD" id="cd00075">
    <property type="entry name" value="HATPase"/>
    <property type="match status" value="1"/>
</dbReference>
<evidence type="ECO:0000256" key="1">
    <source>
        <dbReference type="ARBA" id="ARBA00000085"/>
    </source>
</evidence>
<dbReference type="PROSITE" id="PS50109">
    <property type="entry name" value="HIS_KIN"/>
    <property type="match status" value="1"/>
</dbReference>
<dbReference type="GO" id="GO:0000155">
    <property type="term" value="F:phosphorelay sensor kinase activity"/>
    <property type="evidence" value="ECO:0007669"/>
    <property type="project" value="InterPro"/>
</dbReference>
<dbReference type="SMART" id="SM00388">
    <property type="entry name" value="HisKA"/>
    <property type="match status" value="1"/>
</dbReference>
<keyword evidence="3" id="KW-0597">Phosphoprotein</keyword>
<comment type="catalytic activity">
    <reaction evidence="1">
        <text>ATP + protein L-histidine = ADP + protein N-phospho-L-histidine.</text>
        <dbReference type="EC" id="2.7.13.3"/>
    </reaction>
</comment>
<comment type="caution">
    <text evidence="9">The sequence shown here is derived from an EMBL/GenBank/DDBJ whole genome shotgun (WGS) entry which is preliminary data.</text>
</comment>
<evidence type="ECO:0000313" key="9">
    <source>
        <dbReference type="EMBL" id="MBD7952618.1"/>
    </source>
</evidence>
<feature type="region of interest" description="Disordered" evidence="7">
    <location>
        <begin position="124"/>
        <end position="150"/>
    </location>
</feature>
<dbReference type="AlphaFoldDB" id="A0A8X8FJ06"/>
<dbReference type="SUPFAM" id="SSF47384">
    <property type="entry name" value="Homodimeric domain of signal transducing histidine kinase"/>
    <property type="match status" value="1"/>
</dbReference>
<sequence>MRVALIGEVGEQQWRAVHALDRAGLGISAGLRLDLINTFCRDVTATGEAVWFGDCRQDQKRCDSPIPALHGFRSYISVPVVLADGRVFGTLCTLDPEPRVITDEIVHAMRALGAVVAEQIGAAEAHDTDDQHDGDKREANASPESRLQASEVLNSALRQEGKEREEFIAVLAHDLRNPLQAIRVTSDLLSLSATSEAQQSLLRHLDDSADRMAELIEVTLDFARGRLGSGIALRVRPWRDLSALLANAAEQALAPYPGCPLIVELALPEVVTCDADRLSQLVSNLLINAAIHGRKGRPITLRGHADDAALVLEVHNEGVIAEASMKTLFEPFHRTGDQRLDSGLGLGLYIASQIAVSHGGALTVQSGEAIGTTFTLRMPLR</sequence>
<dbReference type="SMART" id="SM00387">
    <property type="entry name" value="HATPase_c"/>
    <property type="match status" value="1"/>
</dbReference>
<dbReference type="InterPro" id="IPR004358">
    <property type="entry name" value="Sig_transdc_His_kin-like_C"/>
</dbReference>
<dbReference type="CDD" id="cd00082">
    <property type="entry name" value="HisKA"/>
    <property type="match status" value="1"/>
</dbReference>
<keyword evidence="5 9" id="KW-0418">Kinase</keyword>
<evidence type="ECO:0000256" key="6">
    <source>
        <dbReference type="ARBA" id="ARBA00023012"/>
    </source>
</evidence>
<dbReference type="InterPro" id="IPR029016">
    <property type="entry name" value="GAF-like_dom_sf"/>
</dbReference>
<dbReference type="Proteomes" id="UP000636938">
    <property type="component" value="Unassembled WGS sequence"/>
</dbReference>
<evidence type="ECO:0000256" key="3">
    <source>
        <dbReference type="ARBA" id="ARBA00022553"/>
    </source>
</evidence>
<keyword evidence="4" id="KW-0808">Transferase</keyword>
<dbReference type="Gene3D" id="1.10.287.130">
    <property type="match status" value="1"/>
</dbReference>
<evidence type="ECO:0000256" key="4">
    <source>
        <dbReference type="ARBA" id="ARBA00022679"/>
    </source>
</evidence>
<dbReference type="InterPro" id="IPR003018">
    <property type="entry name" value="GAF"/>
</dbReference>
<evidence type="ECO:0000256" key="5">
    <source>
        <dbReference type="ARBA" id="ARBA00022777"/>
    </source>
</evidence>
<evidence type="ECO:0000313" key="10">
    <source>
        <dbReference type="Proteomes" id="UP000636938"/>
    </source>
</evidence>
<dbReference type="EMBL" id="JACSQS010000001">
    <property type="protein sequence ID" value="MBD7952618.1"/>
    <property type="molecule type" value="Genomic_DNA"/>
</dbReference>
<dbReference type="InterPro" id="IPR036097">
    <property type="entry name" value="HisK_dim/P_sf"/>
</dbReference>
<feature type="domain" description="Histidine kinase" evidence="8">
    <location>
        <begin position="170"/>
        <end position="381"/>
    </location>
</feature>
<dbReference type="PANTHER" id="PTHR43711">
    <property type="entry name" value="TWO-COMPONENT HISTIDINE KINASE"/>
    <property type="match status" value="1"/>
</dbReference>